<proteinExistence type="predicted"/>
<organism evidence="2 3">
    <name type="scientific">Tritrichomonas musculus</name>
    <dbReference type="NCBI Taxonomy" id="1915356"/>
    <lineage>
        <taxon>Eukaryota</taxon>
        <taxon>Metamonada</taxon>
        <taxon>Parabasalia</taxon>
        <taxon>Tritrichomonadida</taxon>
        <taxon>Tritrichomonadidae</taxon>
        <taxon>Tritrichomonas</taxon>
    </lineage>
</organism>
<evidence type="ECO:0000313" key="2">
    <source>
        <dbReference type="EMBL" id="KAK8860653.1"/>
    </source>
</evidence>
<protein>
    <submittedName>
        <fullName evidence="2">Uncharacterized protein</fullName>
    </submittedName>
</protein>
<gene>
    <name evidence="2" type="ORF">M9Y10_012318</name>
</gene>
<feature type="compositionally biased region" description="Polar residues" evidence="1">
    <location>
        <begin position="20"/>
        <end position="38"/>
    </location>
</feature>
<feature type="region of interest" description="Disordered" evidence="1">
    <location>
        <begin position="1"/>
        <end position="38"/>
    </location>
</feature>
<feature type="region of interest" description="Disordered" evidence="1">
    <location>
        <begin position="184"/>
        <end position="218"/>
    </location>
</feature>
<dbReference type="EMBL" id="JAPFFF010000018">
    <property type="protein sequence ID" value="KAK8860653.1"/>
    <property type="molecule type" value="Genomic_DNA"/>
</dbReference>
<comment type="caution">
    <text evidence="2">The sequence shown here is derived from an EMBL/GenBank/DDBJ whole genome shotgun (WGS) entry which is preliminary data.</text>
</comment>
<feature type="compositionally biased region" description="Low complexity" evidence="1">
    <location>
        <begin position="193"/>
        <end position="208"/>
    </location>
</feature>
<keyword evidence="3" id="KW-1185">Reference proteome</keyword>
<evidence type="ECO:0000313" key="3">
    <source>
        <dbReference type="Proteomes" id="UP001470230"/>
    </source>
</evidence>
<dbReference type="Proteomes" id="UP001470230">
    <property type="component" value="Unassembled WGS sequence"/>
</dbReference>
<sequence length="294" mass="34018">MSQKVTSRPPTRPNIPRPSSFRSNSITGFSPSRRSTNSTKITKFEQYLYPQNLSSAAPLATNVYPIESPIDAEEEEDIEPTSIYDKFDRQRKKILSKYINPPDPNIIEVSLKSDRLKISKPSFHKNESCLLFTEPTRTENPYIVQDEEMQEEISIDFDINEVWFDSILLELDDVYPEFLDNLQNDSENQEQGNKNNDNSSVKSDNSESSFKKPEDDSYLMSEDPIQLAFTVALKKQRANATYDEEEEALKAQQIYHRTLSAAEINRQWGFKDPAIGKYIAKFRRQFEDGKKKIF</sequence>
<accession>A0ABR2ID97</accession>
<name>A0ABR2ID97_9EUKA</name>
<evidence type="ECO:0000256" key="1">
    <source>
        <dbReference type="SAM" id="MobiDB-lite"/>
    </source>
</evidence>
<reference evidence="2 3" key="1">
    <citation type="submission" date="2024-04" db="EMBL/GenBank/DDBJ databases">
        <title>Tritrichomonas musculus Genome.</title>
        <authorList>
            <person name="Alves-Ferreira E."/>
            <person name="Grigg M."/>
            <person name="Lorenzi H."/>
            <person name="Galac M."/>
        </authorList>
    </citation>
    <scope>NUCLEOTIDE SEQUENCE [LARGE SCALE GENOMIC DNA]</scope>
    <source>
        <strain evidence="2 3">EAF2021</strain>
    </source>
</reference>